<dbReference type="InterPro" id="IPR045324">
    <property type="entry name" value="Small_multidrug_res"/>
</dbReference>
<comment type="subcellular location">
    <subcellularLocation>
        <location evidence="1 7">Cell membrane</location>
        <topology evidence="1 7">Multi-pass membrane protein</topology>
    </subcellularLocation>
</comment>
<evidence type="ECO:0000256" key="2">
    <source>
        <dbReference type="ARBA" id="ARBA00022448"/>
    </source>
</evidence>
<gene>
    <name evidence="9" type="ORF">FO013_11595</name>
</gene>
<feature type="transmembrane region" description="Helical" evidence="8">
    <location>
        <begin position="84"/>
        <end position="104"/>
    </location>
</feature>
<keyword evidence="5 8" id="KW-1133">Transmembrane helix</keyword>
<dbReference type="EMBL" id="VLTK01000006">
    <property type="protein sequence ID" value="TSI15594.1"/>
    <property type="molecule type" value="Genomic_DNA"/>
</dbReference>
<evidence type="ECO:0000256" key="6">
    <source>
        <dbReference type="ARBA" id="ARBA00023136"/>
    </source>
</evidence>
<evidence type="ECO:0000313" key="10">
    <source>
        <dbReference type="Proteomes" id="UP000316406"/>
    </source>
</evidence>
<keyword evidence="4 7" id="KW-0812">Transmembrane</keyword>
<reference evidence="9 10" key="1">
    <citation type="submission" date="2019-07" db="EMBL/GenBank/DDBJ databases">
        <title>Draft genome sequence of Brevibacterium aurantiacum XU54 isolated from Xinjiang China.</title>
        <authorList>
            <person name="Xu X."/>
        </authorList>
    </citation>
    <scope>NUCLEOTIDE SEQUENCE [LARGE SCALE GENOMIC DNA]</scope>
    <source>
        <strain evidence="9 10">XU54</strain>
    </source>
</reference>
<dbReference type="InterPro" id="IPR000390">
    <property type="entry name" value="Small_drug/metabolite_transptr"/>
</dbReference>
<keyword evidence="10" id="KW-1185">Reference proteome</keyword>
<dbReference type="Gene3D" id="1.10.3730.20">
    <property type="match status" value="1"/>
</dbReference>
<evidence type="ECO:0000256" key="4">
    <source>
        <dbReference type="ARBA" id="ARBA00022692"/>
    </source>
</evidence>
<name>A0A556CDS7_BREAU</name>
<proteinExistence type="inferred from homology"/>
<dbReference type="Proteomes" id="UP000316406">
    <property type="component" value="Unassembled WGS sequence"/>
</dbReference>
<keyword evidence="2" id="KW-0813">Transport</keyword>
<organism evidence="9 10">
    <name type="scientific">Brevibacterium aurantiacum</name>
    <dbReference type="NCBI Taxonomy" id="273384"/>
    <lineage>
        <taxon>Bacteria</taxon>
        <taxon>Bacillati</taxon>
        <taxon>Actinomycetota</taxon>
        <taxon>Actinomycetes</taxon>
        <taxon>Micrococcales</taxon>
        <taxon>Brevibacteriaceae</taxon>
        <taxon>Brevibacterium</taxon>
    </lineage>
</organism>
<evidence type="ECO:0000256" key="8">
    <source>
        <dbReference type="SAM" id="Phobius"/>
    </source>
</evidence>
<evidence type="ECO:0000256" key="3">
    <source>
        <dbReference type="ARBA" id="ARBA00022475"/>
    </source>
</evidence>
<dbReference type="PANTHER" id="PTHR30561:SF1">
    <property type="entry name" value="MULTIDRUG TRANSPORTER EMRE"/>
    <property type="match status" value="1"/>
</dbReference>
<dbReference type="OrthoDB" id="3175079at2"/>
<evidence type="ECO:0000256" key="5">
    <source>
        <dbReference type="ARBA" id="ARBA00022989"/>
    </source>
</evidence>
<dbReference type="Pfam" id="PF00893">
    <property type="entry name" value="Multi_Drug_Res"/>
    <property type="match status" value="1"/>
</dbReference>
<dbReference type="GO" id="GO:0005886">
    <property type="term" value="C:plasma membrane"/>
    <property type="evidence" value="ECO:0007669"/>
    <property type="project" value="UniProtKB-SubCell"/>
</dbReference>
<sequence>MAAAALTGAVITEVAGTLSLRAAVQGNRAWYIAAVAGYLIAFTLLTVCLAQGMALGVAYGIWTAAGVVVTAILSRWLFQEPLTVVMAAGMALVVGGVLFVELGAAH</sequence>
<feature type="transmembrane region" description="Helical" evidence="8">
    <location>
        <begin position="57"/>
        <end position="78"/>
    </location>
</feature>
<accession>A0A556CDS7</accession>
<keyword evidence="6 8" id="KW-0472">Membrane</keyword>
<comment type="caution">
    <text evidence="9">The sequence shown here is derived from an EMBL/GenBank/DDBJ whole genome shotgun (WGS) entry which is preliminary data.</text>
</comment>
<comment type="similarity">
    <text evidence="7">Belongs to the drug/metabolite transporter (DMT) superfamily. Small multidrug resistance (SMR) (TC 2.A.7.1) family.</text>
</comment>
<evidence type="ECO:0000313" key="9">
    <source>
        <dbReference type="EMBL" id="TSI15594.1"/>
    </source>
</evidence>
<dbReference type="SUPFAM" id="SSF103481">
    <property type="entry name" value="Multidrug resistance efflux transporter EmrE"/>
    <property type="match status" value="1"/>
</dbReference>
<feature type="transmembrane region" description="Helical" evidence="8">
    <location>
        <begin position="29"/>
        <end position="50"/>
    </location>
</feature>
<keyword evidence="3" id="KW-1003">Cell membrane</keyword>
<dbReference type="InterPro" id="IPR037185">
    <property type="entry name" value="EmrE-like"/>
</dbReference>
<dbReference type="PANTHER" id="PTHR30561">
    <property type="entry name" value="SMR FAMILY PROTON-DEPENDENT DRUG EFFLUX TRANSPORTER SUGE"/>
    <property type="match status" value="1"/>
</dbReference>
<dbReference type="GO" id="GO:0022857">
    <property type="term" value="F:transmembrane transporter activity"/>
    <property type="evidence" value="ECO:0007669"/>
    <property type="project" value="InterPro"/>
</dbReference>
<evidence type="ECO:0000256" key="1">
    <source>
        <dbReference type="ARBA" id="ARBA00004651"/>
    </source>
</evidence>
<evidence type="ECO:0000256" key="7">
    <source>
        <dbReference type="RuleBase" id="RU003942"/>
    </source>
</evidence>
<dbReference type="AlphaFoldDB" id="A0A556CDS7"/>
<protein>
    <submittedName>
        <fullName evidence="9">QacE family quaternary ammonium compound efflux SMR transporter</fullName>
    </submittedName>
</protein>